<keyword evidence="9" id="KW-0411">Iron-sulfur</keyword>
<reference evidence="11" key="1">
    <citation type="submission" date="2013-07" db="EMBL/GenBank/DDBJ databases">
        <authorList>
            <person name="Geib S."/>
        </authorList>
    </citation>
    <scope>NUCLEOTIDE SEQUENCE</scope>
</reference>
<reference evidence="11" key="2">
    <citation type="journal article" date="2014" name="BMC Genomics">
        <title>A genomic perspective to assessing quality of mass-reared SIT flies used in Mediterranean fruit fly (Ceratitis capitata) eradication in California.</title>
        <authorList>
            <person name="Calla B."/>
            <person name="Hall B."/>
            <person name="Hou S."/>
            <person name="Geib S.M."/>
        </authorList>
    </citation>
    <scope>NUCLEOTIDE SEQUENCE</scope>
</reference>
<keyword evidence="8" id="KW-0408">Iron</keyword>
<dbReference type="GO" id="GO:0051537">
    <property type="term" value="F:2 iron, 2 sulfur cluster binding"/>
    <property type="evidence" value="ECO:0007669"/>
    <property type="project" value="UniProtKB-KW"/>
</dbReference>
<sequence>NNKKPIFQKNKFKKIVQRNFFPKIMSEFTDFVAICKESDINNDEVKEFDFDRNNKFLLIRQNDRIWAVGATCPHQGAPLVKGVLGRGRIRCSRHGSCYDIKTGDIEDFPGLDSLPSYPVEISKDGEVKVRARHKDLNKTRRIKKMSSHNKLDERIFLLIGGGVASATCAETLRQEGYVGRIIILCGEESLPYDRTPLSKVWQVNHQDMELRSEEFYEQHNIEIILGVEAIKLDTYTNTVSCSNEQQIKYDKLFIATGSRPAKLATEGIGYRNVFSLQNFVDLQAIMSVLRPRTNLICTGGGFISLELSSTIISKIRSVLVISHLKYPLEVLYGEEIGKRLLNLYRERGVQMKMESRMKDILSDDGVRVTEVRTTDGYKYPCDVLLIAVGVVPNTDWVIDSDVPVNIDGTIDTDMNLRTPVPNIYAGGDIANAPVLSYSNQRKCVKHYQVAQYHGRIAGINMAGHIQELRTVPFFNASFFGMSFLQAGFGSLHDIFIHGDLKRLKYVVYVSDRDGNVTYVSTCGYDSAVISYCELLAQGKRLHRSEVADKSNPSQWMEQLLDTRRTRCSC</sequence>
<dbReference type="PRINTS" id="PR00411">
    <property type="entry name" value="PNDRDTASEI"/>
</dbReference>
<dbReference type="SUPFAM" id="SSF55424">
    <property type="entry name" value="FAD/NAD-linked reductases, dimerisation (C-terminal) domain"/>
    <property type="match status" value="1"/>
</dbReference>
<dbReference type="GO" id="GO:0046872">
    <property type="term" value="F:metal ion binding"/>
    <property type="evidence" value="ECO:0007669"/>
    <property type="project" value="UniProtKB-KW"/>
</dbReference>
<dbReference type="PROSITE" id="PS51296">
    <property type="entry name" value="RIESKE"/>
    <property type="match status" value="1"/>
</dbReference>
<keyword evidence="4" id="KW-0001">2Fe-2S</keyword>
<evidence type="ECO:0000256" key="9">
    <source>
        <dbReference type="ARBA" id="ARBA00023014"/>
    </source>
</evidence>
<dbReference type="SUPFAM" id="SSF51905">
    <property type="entry name" value="FAD/NAD(P)-binding domain"/>
    <property type="match status" value="1"/>
</dbReference>
<keyword evidence="3" id="KW-0285">Flavoprotein</keyword>
<dbReference type="InterPro" id="IPR050446">
    <property type="entry name" value="FAD-oxidoreductase/Apoptosis"/>
</dbReference>
<evidence type="ECO:0000259" key="10">
    <source>
        <dbReference type="PROSITE" id="PS51296"/>
    </source>
</evidence>
<comment type="cofactor">
    <cofactor evidence="1">
        <name>FAD</name>
        <dbReference type="ChEBI" id="CHEBI:57692"/>
    </cofactor>
</comment>
<evidence type="ECO:0000256" key="8">
    <source>
        <dbReference type="ARBA" id="ARBA00023004"/>
    </source>
</evidence>
<dbReference type="Pfam" id="PF00355">
    <property type="entry name" value="Rieske"/>
    <property type="match status" value="1"/>
</dbReference>
<evidence type="ECO:0000256" key="4">
    <source>
        <dbReference type="ARBA" id="ARBA00022714"/>
    </source>
</evidence>
<dbReference type="Gene3D" id="3.50.50.60">
    <property type="entry name" value="FAD/NAD(P)-binding domain"/>
    <property type="match status" value="2"/>
</dbReference>
<dbReference type="SUPFAM" id="SSF50022">
    <property type="entry name" value="ISP domain"/>
    <property type="match status" value="1"/>
</dbReference>
<comment type="similarity">
    <text evidence="2">Belongs to the FAD-dependent oxidoreductase family.</text>
</comment>
<protein>
    <submittedName>
        <fullName evidence="11">Apoptosis-inducing factor 3</fullName>
    </submittedName>
</protein>
<dbReference type="Pfam" id="PF07992">
    <property type="entry name" value="Pyr_redox_2"/>
    <property type="match status" value="1"/>
</dbReference>
<dbReference type="InterPro" id="IPR017941">
    <property type="entry name" value="Rieske_2Fe-2S"/>
</dbReference>
<evidence type="ECO:0000256" key="7">
    <source>
        <dbReference type="ARBA" id="ARBA00023002"/>
    </source>
</evidence>
<evidence type="ECO:0000256" key="3">
    <source>
        <dbReference type="ARBA" id="ARBA00022630"/>
    </source>
</evidence>
<accession>W8C2H4</accession>
<evidence type="ECO:0000256" key="1">
    <source>
        <dbReference type="ARBA" id="ARBA00001974"/>
    </source>
</evidence>
<dbReference type="Gene3D" id="2.102.10.10">
    <property type="entry name" value="Rieske [2Fe-2S] iron-sulphur domain"/>
    <property type="match status" value="1"/>
</dbReference>
<dbReference type="PRINTS" id="PR00368">
    <property type="entry name" value="FADPNR"/>
</dbReference>
<name>W8C2H4_CERCA</name>
<dbReference type="InterPro" id="IPR036188">
    <property type="entry name" value="FAD/NAD-bd_sf"/>
</dbReference>
<dbReference type="PANTHER" id="PTHR43557:SF2">
    <property type="entry name" value="RIESKE DOMAIN-CONTAINING PROTEIN-RELATED"/>
    <property type="match status" value="1"/>
</dbReference>
<feature type="non-terminal residue" evidence="11">
    <location>
        <position position="1"/>
    </location>
</feature>
<evidence type="ECO:0000256" key="5">
    <source>
        <dbReference type="ARBA" id="ARBA00022723"/>
    </source>
</evidence>
<dbReference type="AlphaFoldDB" id="W8C2H4"/>
<evidence type="ECO:0000256" key="6">
    <source>
        <dbReference type="ARBA" id="ARBA00022827"/>
    </source>
</evidence>
<dbReference type="InterPro" id="IPR016156">
    <property type="entry name" value="FAD/NAD-linked_Rdtase_dimer_sf"/>
</dbReference>
<dbReference type="GO" id="GO:0005737">
    <property type="term" value="C:cytoplasm"/>
    <property type="evidence" value="ECO:0007669"/>
    <property type="project" value="TreeGrafter"/>
</dbReference>
<dbReference type="InterPro" id="IPR036922">
    <property type="entry name" value="Rieske_2Fe-2S_sf"/>
</dbReference>
<keyword evidence="7" id="KW-0560">Oxidoreductase</keyword>
<dbReference type="InterPro" id="IPR023753">
    <property type="entry name" value="FAD/NAD-binding_dom"/>
</dbReference>
<dbReference type="EMBL" id="GAMC01000468">
    <property type="protein sequence ID" value="JAC06088.1"/>
    <property type="molecule type" value="mRNA"/>
</dbReference>
<evidence type="ECO:0000313" key="11">
    <source>
        <dbReference type="EMBL" id="JAC06088.1"/>
    </source>
</evidence>
<dbReference type="OrthoDB" id="432169at2759"/>
<dbReference type="PANTHER" id="PTHR43557">
    <property type="entry name" value="APOPTOSIS-INDUCING FACTOR 1"/>
    <property type="match status" value="1"/>
</dbReference>
<evidence type="ECO:0000256" key="2">
    <source>
        <dbReference type="ARBA" id="ARBA00006442"/>
    </source>
</evidence>
<dbReference type="GO" id="GO:0016651">
    <property type="term" value="F:oxidoreductase activity, acting on NAD(P)H"/>
    <property type="evidence" value="ECO:0007669"/>
    <property type="project" value="TreeGrafter"/>
</dbReference>
<keyword evidence="5" id="KW-0479">Metal-binding</keyword>
<feature type="domain" description="Rieske" evidence="10">
    <location>
        <begin position="32"/>
        <end position="128"/>
    </location>
</feature>
<gene>
    <name evidence="11" type="primary">AIFM3</name>
</gene>
<proteinExistence type="evidence at transcript level"/>
<dbReference type="CDD" id="cd03478">
    <property type="entry name" value="Rieske_AIFL_N"/>
    <property type="match status" value="1"/>
</dbReference>
<keyword evidence="6" id="KW-0274">FAD</keyword>
<organism evidence="11">
    <name type="scientific">Ceratitis capitata</name>
    <name type="common">Mediterranean fruit fly</name>
    <name type="synonym">Tephritis capitata</name>
    <dbReference type="NCBI Taxonomy" id="7213"/>
    <lineage>
        <taxon>Eukaryota</taxon>
        <taxon>Metazoa</taxon>
        <taxon>Ecdysozoa</taxon>
        <taxon>Arthropoda</taxon>
        <taxon>Hexapoda</taxon>
        <taxon>Insecta</taxon>
        <taxon>Pterygota</taxon>
        <taxon>Neoptera</taxon>
        <taxon>Endopterygota</taxon>
        <taxon>Diptera</taxon>
        <taxon>Brachycera</taxon>
        <taxon>Muscomorpha</taxon>
        <taxon>Tephritoidea</taxon>
        <taxon>Tephritidae</taxon>
        <taxon>Ceratitis</taxon>
        <taxon>Ceratitis</taxon>
    </lineage>
</organism>